<feature type="region of interest" description="Disordered" evidence="1">
    <location>
        <begin position="75"/>
        <end position="109"/>
    </location>
</feature>
<organism evidence="2 3">
    <name type="scientific">Gigaspora margarita</name>
    <dbReference type="NCBI Taxonomy" id="4874"/>
    <lineage>
        <taxon>Eukaryota</taxon>
        <taxon>Fungi</taxon>
        <taxon>Fungi incertae sedis</taxon>
        <taxon>Mucoromycota</taxon>
        <taxon>Glomeromycotina</taxon>
        <taxon>Glomeromycetes</taxon>
        <taxon>Diversisporales</taxon>
        <taxon>Gigasporaceae</taxon>
        <taxon>Gigaspora</taxon>
    </lineage>
</organism>
<accession>A0ABN7ULJ4</accession>
<sequence length="148" mass="17353">MSGHTRSIVINNISGVERPNRRSTSTVKWNLRNLLPDSDKKKKVVNGFLKNSSKLNQKKTLYEKKITCLHNKENESGETTKYKDHCDEDKRKEGYNVKRSRSRDRDKSTWKEIGTQLLLKVAKGEQKNQLAVENWLPLQRSQKQREKE</sequence>
<dbReference type="Proteomes" id="UP000789901">
    <property type="component" value="Unassembled WGS sequence"/>
</dbReference>
<evidence type="ECO:0000313" key="3">
    <source>
        <dbReference type="Proteomes" id="UP000789901"/>
    </source>
</evidence>
<reference evidence="2 3" key="1">
    <citation type="submission" date="2021-06" db="EMBL/GenBank/DDBJ databases">
        <authorList>
            <person name="Kallberg Y."/>
            <person name="Tangrot J."/>
            <person name="Rosling A."/>
        </authorList>
    </citation>
    <scope>NUCLEOTIDE SEQUENCE [LARGE SCALE GENOMIC DNA]</scope>
    <source>
        <strain evidence="2 3">120-4 pot B 10/14</strain>
    </source>
</reference>
<evidence type="ECO:0000256" key="1">
    <source>
        <dbReference type="SAM" id="MobiDB-lite"/>
    </source>
</evidence>
<evidence type="ECO:0000313" key="2">
    <source>
        <dbReference type="EMBL" id="CAG8626812.1"/>
    </source>
</evidence>
<feature type="non-terminal residue" evidence="2">
    <location>
        <position position="148"/>
    </location>
</feature>
<feature type="compositionally biased region" description="Basic and acidic residues" evidence="1">
    <location>
        <begin position="75"/>
        <end position="96"/>
    </location>
</feature>
<dbReference type="EMBL" id="CAJVQB010004099">
    <property type="protein sequence ID" value="CAG8626812.1"/>
    <property type="molecule type" value="Genomic_DNA"/>
</dbReference>
<comment type="caution">
    <text evidence="2">The sequence shown here is derived from an EMBL/GenBank/DDBJ whole genome shotgun (WGS) entry which is preliminary data.</text>
</comment>
<protein>
    <submittedName>
        <fullName evidence="2">33295_t:CDS:1</fullName>
    </submittedName>
</protein>
<proteinExistence type="predicted"/>
<name>A0ABN7ULJ4_GIGMA</name>
<gene>
    <name evidence="2" type="ORF">GMARGA_LOCUS8121</name>
</gene>
<keyword evidence="3" id="KW-1185">Reference proteome</keyword>